<protein>
    <recommendedName>
        <fullName evidence="4">Phage protein</fullName>
    </recommendedName>
</protein>
<dbReference type="Proteomes" id="UP001478862">
    <property type="component" value="Unassembled WGS sequence"/>
</dbReference>
<gene>
    <name evidence="2" type="ORF">ABNX05_11550</name>
</gene>
<comment type="caution">
    <text evidence="2">The sequence shown here is derived from an EMBL/GenBank/DDBJ whole genome shotgun (WGS) entry which is preliminary data.</text>
</comment>
<sequence>MKIDLDNVWGNPKYHRNIPVYPVQMENIEQLYDAVQCLLLPKNTIQEPTIIKMSYLAFLFFVSSDESNRHFFDKLITLIKIISRSENIRFDVDDKNKYSIVIDDEIVIRERDFEKIKAIIGEQNLIDVSDESLGTDFDKAKSEARAFMNKKNKKMADLEQQIIAYKCVSKSSYDDIKKMTIYQFRKELERYDLIKSADILQNAQYSGMVSFKEGTVIPHWLDQIETKNPDDDLVLSKEQLDQISSKNGLVSI</sequence>
<reference evidence="2 3" key="1">
    <citation type="submission" date="2024-06" db="EMBL/GenBank/DDBJ databases">
        <title>Lysinibacillus zambalefons sp. nov., a Novel Firmicute Isolated from the Poon Bato Zambales Hyperalkaline Spring.</title>
        <authorList>
            <person name="Aja J.A."/>
            <person name="Lazaro J.E.H."/>
            <person name="Llorin L.D."/>
            <person name="Lim K.R."/>
            <person name="Teodosio J."/>
            <person name="Dalisay D.S."/>
        </authorList>
    </citation>
    <scope>NUCLEOTIDE SEQUENCE [LARGE SCALE GENOMIC DNA]</scope>
    <source>
        <strain evidence="2 3">M3</strain>
    </source>
</reference>
<feature type="coiled-coil region" evidence="1">
    <location>
        <begin position="141"/>
        <end position="168"/>
    </location>
</feature>
<proteinExistence type="predicted"/>
<keyword evidence="3" id="KW-1185">Reference proteome</keyword>
<keyword evidence="1" id="KW-0175">Coiled coil</keyword>
<evidence type="ECO:0008006" key="4">
    <source>
        <dbReference type="Google" id="ProtNLM"/>
    </source>
</evidence>
<evidence type="ECO:0000256" key="1">
    <source>
        <dbReference type="SAM" id="Coils"/>
    </source>
</evidence>
<dbReference type="EMBL" id="JBEGDG010000007">
    <property type="protein sequence ID" value="MEQ6355254.1"/>
    <property type="molecule type" value="Genomic_DNA"/>
</dbReference>
<name>A0ABV1MTL7_9BACI</name>
<accession>A0ABV1MTL7</accession>
<dbReference type="RefSeq" id="WP_349659883.1">
    <property type="nucleotide sequence ID" value="NZ_JBEGDG010000007.1"/>
</dbReference>
<organism evidence="2 3">
    <name type="scientific">Lysinibacillus zambalensis</name>
    <dbReference type="NCBI Taxonomy" id="3160866"/>
    <lineage>
        <taxon>Bacteria</taxon>
        <taxon>Bacillati</taxon>
        <taxon>Bacillota</taxon>
        <taxon>Bacilli</taxon>
        <taxon>Bacillales</taxon>
        <taxon>Bacillaceae</taxon>
        <taxon>Lysinibacillus</taxon>
    </lineage>
</organism>
<evidence type="ECO:0000313" key="3">
    <source>
        <dbReference type="Proteomes" id="UP001478862"/>
    </source>
</evidence>
<evidence type="ECO:0000313" key="2">
    <source>
        <dbReference type="EMBL" id="MEQ6355254.1"/>
    </source>
</evidence>